<comment type="caution">
    <text evidence="3">The sequence shown here is derived from an EMBL/GenBank/DDBJ whole genome shotgun (WGS) entry which is preliminary data.</text>
</comment>
<dbReference type="AlphaFoldDB" id="A0A0F4GFL0"/>
<dbReference type="InterPro" id="IPR029058">
    <property type="entry name" value="AB_hydrolase_fold"/>
</dbReference>
<evidence type="ECO:0000256" key="1">
    <source>
        <dbReference type="SAM" id="SignalP"/>
    </source>
</evidence>
<feature type="chain" id="PRO_5002468754" evidence="1">
    <location>
        <begin position="19"/>
        <end position="281"/>
    </location>
</feature>
<keyword evidence="1" id="KW-0732">Signal</keyword>
<name>A0A0F4GFL0_9PEZI</name>
<dbReference type="PANTHER" id="PTHR43433:SF5">
    <property type="entry name" value="AB HYDROLASE-1 DOMAIN-CONTAINING PROTEIN"/>
    <property type="match status" value="1"/>
</dbReference>
<reference evidence="3 4" key="1">
    <citation type="submission" date="2015-03" db="EMBL/GenBank/DDBJ databases">
        <title>RNA-seq based gene annotation and comparative genomics of four Zymoseptoria species reveal species-specific pathogenicity related genes and transposable element activity.</title>
        <authorList>
            <person name="Grandaubert J."/>
            <person name="Bhattacharyya A."/>
            <person name="Stukenbrock E.H."/>
        </authorList>
    </citation>
    <scope>NUCLEOTIDE SEQUENCE [LARGE SCALE GENOMIC DNA]</scope>
    <source>
        <strain evidence="3 4">Zb18110</strain>
    </source>
</reference>
<feature type="signal peptide" evidence="1">
    <location>
        <begin position="1"/>
        <end position="18"/>
    </location>
</feature>
<organism evidence="3 4">
    <name type="scientific">Zymoseptoria brevis</name>
    <dbReference type="NCBI Taxonomy" id="1047168"/>
    <lineage>
        <taxon>Eukaryota</taxon>
        <taxon>Fungi</taxon>
        <taxon>Dikarya</taxon>
        <taxon>Ascomycota</taxon>
        <taxon>Pezizomycotina</taxon>
        <taxon>Dothideomycetes</taxon>
        <taxon>Dothideomycetidae</taxon>
        <taxon>Mycosphaerellales</taxon>
        <taxon>Mycosphaerellaceae</taxon>
        <taxon>Zymoseptoria</taxon>
    </lineage>
</organism>
<dbReference type="OrthoDB" id="408373at2759"/>
<proteinExistence type="predicted"/>
<dbReference type="InterPro" id="IPR050471">
    <property type="entry name" value="AB_hydrolase"/>
</dbReference>
<feature type="domain" description="AB hydrolase-1" evidence="2">
    <location>
        <begin position="61"/>
        <end position="276"/>
    </location>
</feature>
<dbReference type="Proteomes" id="UP000033647">
    <property type="component" value="Unassembled WGS sequence"/>
</dbReference>
<dbReference type="GO" id="GO:0016787">
    <property type="term" value="F:hydrolase activity"/>
    <property type="evidence" value="ECO:0007669"/>
    <property type="project" value="UniProtKB-KW"/>
</dbReference>
<dbReference type="EMBL" id="LAFY01001042">
    <property type="protein sequence ID" value="KJX95777.1"/>
    <property type="molecule type" value="Genomic_DNA"/>
</dbReference>
<accession>A0A0F4GFL0</accession>
<evidence type="ECO:0000313" key="4">
    <source>
        <dbReference type="Proteomes" id="UP000033647"/>
    </source>
</evidence>
<gene>
    <name evidence="3" type="ORF">TI39_contig1051g00011</name>
</gene>
<dbReference type="Pfam" id="PF12697">
    <property type="entry name" value="Abhydrolase_6"/>
    <property type="match status" value="1"/>
</dbReference>
<dbReference type="STRING" id="1047168.A0A0F4GFL0"/>
<dbReference type="SUPFAM" id="SSF53474">
    <property type="entry name" value="alpha/beta-Hydrolases"/>
    <property type="match status" value="1"/>
</dbReference>
<dbReference type="Gene3D" id="3.40.50.1820">
    <property type="entry name" value="alpha/beta hydrolase"/>
    <property type="match status" value="1"/>
</dbReference>
<evidence type="ECO:0000259" key="2">
    <source>
        <dbReference type="Pfam" id="PF12697"/>
    </source>
</evidence>
<evidence type="ECO:0000313" key="3">
    <source>
        <dbReference type="EMBL" id="KJX95777.1"/>
    </source>
</evidence>
<keyword evidence="3" id="KW-0378">Hydrolase</keyword>
<dbReference type="PANTHER" id="PTHR43433">
    <property type="entry name" value="HYDROLASE, ALPHA/BETA FOLD FAMILY PROTEIN"/>
    <property type="match status" value="1"/>
</dbReference>
<sequence length="281" mass="30441">MMLFHGISLLALAGTALSAARWETLPPTPALPAPISNVRVPINGAQLWYQEYNRAAGRTPIVMIHGGLGYSAYFGDVITQLAKSHYVIAVDRRGHGRSTYLESDVFTFDKFAKDTYTLLHGLNVVEAIWVGWSDGANTALAGLLNPLINATISKAFIFAASQTVQSTNPNFGNTAVYAEFVSRCKKEYAELQPNADFSDFGKKVATLEATLPNWKDADLAPIYGPKVMIVGAEHDEAVNLDVAPHLHSVIKGSRLKILTGVSHFAPVQDPTQFAAAIMELV</sequence>
<protein>
    <submittedName>
        <fullName evidence="3">Alpha/beta-hydrolase like protein</fullName>
    </submittedName>
</protein>
<keyword evidence="4" id="KW-1185">Reference proteome</keyword>
<dbReference type="InterPro" id="IPR000073">
    <property type="entry name" value="AB_hydrolase_1"/>
</dbReference>